<feature type="transmembrane region" description="Helical" evidence="1">
    <location>
        <begin position="394"/>
        <end position="419"/>
    </location>
</feature>
<reference evidence="2 3" key="1">
    <citation type="journal article" date="2017" name="BMC Genomics">
        <title>Comparative genomic and phylogenomic analyses of the Bifidobacteriaceae family.</title>
        <authorList>
            <person name="Lugli G.A."/>
            <person name="Milani C."/>
            <person name="Turroni F."/>
            <person name="Duranti S."/>
            <person name="Mancabelli L."/>
            <person name="Mangifesta M."/>
            <person name="Ferrario C."/>
            <person name="Modesto M."/>
            <person name="Mattarelli P."/>
            <person name="Jiri K."/>
            <person name="van Sinderen D."/>
            <person name="Ventura M."/>
        </authorList>
    </citation>
    <scope>NUCLEOTIDE SEQUENCE [LARGE SCALE GENOMIC DNA]</scope>
    <source>
        <strain evidence="2 3">DSM 100202</strain>
    </source>
</reference>
<evidence type="ECO:0000313" key="3">
    <source>
        <dbReference type="Proteomes" id="UP000216074"/>
    </source>
</evidence>
<evidence type="ECO:0000256" key="1">
    <source>
        <dbReference type="SAM" id="Phobius"/>
    </source>
</evidence>
<proteinExistence type="predicted"/>
<dbReference type="Proteomes" id="UP000216074">
    <property type="component" value="Unassembled WGS sequence"/>
</dbReference>
<dbReference type="EMBL" id="MWWY01000005">
    <property type="protein sequence ID" value="OZG66391.1"/>
    <property type="molecule type" value="Genomic_DNA"/>
</dbReference>
<feature type="transmembrane region" description="Helical" evidence="1">
    <location>
        <begin position="496"/>
        <end position="520"/>
    </location>
</feature>
<name>A0A261G4L9_9BIFI</name>
<evidence type="ECO:0000313" key="2">
    <source>
        <dbReference type="EMBL" id="OZG66391.1"/>
    </source>
</evidence>
<organism evidence="2 3">
    <name type="scientific">Bifidobacterium hapali</name>
    <dbReference type="NCBI Taxonomy" id="1630172"/>
    <lineage>
        <taxon>Bacteria</taxon>
        <taxon>Bacillati</taxon>
        <taxon>Actinomycetota</taxon>
        <taxon>Actinomycetes</taxon>
        <taxon>Bifidobacteriales</taxon>
        <taxon>Bifidobacteriaceae</taxon>
        <taxon>Bifidobacterium</taxon>
    </lineage>
</organism>
<dbReference type="SUPFAM" id="SSF53474">
    <property type="entry name" value="alpha/beta-Hydrolases"/>
    <property type="match status" value="1"/>
</dbReference>
<keyword evidence="1" id="KW-1133">Transmembrane helix</keyword>
<accession>A0A261G4L9</accession>
<keyword evidence="1" id="KW-0812">Transmembrane</keyword>
<dbReference type="Gene3D" id="3.40.50.1820">
    <property type="entry name" value="alpha/beta hydrolase"/>
    <property type="match status" value="1"/>
</dbReference>
<feature type="transmembrane region" description="Helical" evidence="1">
    <location>
        <begin position="464"/>
        <end position="484"/>
    </location>
</feature>
<protein>
    <submittedName>
        <fullName evidence="2">Esterase</fullName>
    </submittedName>
</protein>
<gene>
    <name evidence="2" type="ORF">BHAP_0253</name>
</gene>
<feature type="transmembrane region" description="Helical" evidence="1">
    <location>
        <begin position="557"/>
        <end position="579"/>
    </location>
</feature>
<dbReference type="AlphaFoldDB" id="A0A261G4L9"/>
<keyword evidence="1" id="KW-0472">Membrane</keyword>
<keyword evidence="3" id="KW-1185">Reference proteome</keyword>
<comment type="caution">
    <text evidence="2">The sequence shown here is derived from an EMBL/GenBank/DDBJ whole genome shotgun (WGS) entry which is preliminary data.</text>
</comment>
<sequence length="581" mass="63373">MIQHTAAPTRPWSLGRRLMLRLPIAVILLGALVYISNATTVPWNNEPTGQTIATLSADTAVTFDNPSHITLHTTGDFAVEERDITFDATRPSTGEIQRIHMRIRMPQTREGGPQVPSSGLSGIVFMHGAGHGGTPDDSFGDIASSMTSAGFVTAVIDKPIWSTNDLTRDYPASAAAYDQAVNLLRAMPQVDDTQVGIYATSESTWIANYLLEQDAHIAFQILLSPMVYTPRQSLGFLAAQDFALVGANDGYQSIVRRVFNADTSLLGFTNFDLQGLLNPRAYAIPTFVAYGSKDVMTAQVDGTQTILELAHQAGNRNVTVRSYPIANHVMRLGSNEEVGTPFADEYVTDITNWAAGITAGLTQTSERVAGGTIYQSIAVPDDLQSRRGLTVYGLGLHVSMIVTLLVDLVVAIIAMIRSIRWRIHMRRALRRGEEILRQPTTALGFSHGFGTALLTLTLTTWGTVLLFAAGLGQVIMGVVQLAWGSAPDEHPGIMQWSWPVIQVVCTLVVWAWSGVFARLIEVASDRGILAWPPRKGSIHDIVTGREPVLASTRLGRVLFWTTVAAMLHILLFFAFWGLFVY</sequence>
<dbReference type="InterPro" id="IPR029058">
    <property type="entry name" value="AB_hydrolase_fold"/>
</dbReference>